<dbReference type="EMBL" id="FZOU01000002">
    <property type="protein sequence ID" value="SNS81392.1"/>
    <property type="molecule type" value="Genomic_DNA"/>
</dbReference>
<dbReference type="GO" id="GO:1901530">
    <property type="term" value="P:response to hypochlorite"/>
    <property type="evidence" value="ECO:0007669"/>
    <property type="project" value="TreeGrafter"/>
</dbReference>
<dbReference type="Proteomes" id="UP000198356">
    <property type="component" value="Unassembled WGS sequence"/>
</dbReference>
<dbReference type="InterPro" id="IPR016865">
    <property type="entry name" value="RclC"/>
</dbReference>
<dbReference type="PANTHER" id="PTHR40106:SF1">
    <property type="entry name" value="INNER MEMBRANE PROTEIN RCLC"/>
    <property type="match status" value="1"/>
</dbReference>
<protein>
    <submittedName>
        <fullName evidence="2">Uncharacterized membrane protein YkgB</fullName>
    </submittedName>
</protein>
<organism evidence="2 3">
    <name type="scientific">Granulicella rosea</name>
    <dbReference type="NCBI Taxonomy" id="474952"/>
    <lineage>
        <taxon>Bacteria</taxon>
        <taxon>Pseudomonadati</taxon>
        <taxon>Acidobacteriota</taxon>
        <taxon>Terriglobia</taxon>
        <taxon>Terriglobales</taxon>
        <taxon>Acidobacteriaceae</taxon>
        <taxon>Granulicella</taxon>
    </lineage>
</organism>
<feature type="transmembrane region" description="Helical" evidence="1">
    <location>
        <begin position="31"/>
        <end position="50"/>
    </location>
</feature>
<dbReference type="Pfam" id="PF04224">
    <property type="entry name" value="DUF417"/>
    <property type="match status" value="1"/>
</dbReference>
<dbReference type="PIRSF" id="PIRSF028065">
    <property type="entry name" value="UCP028065"/>
    <property type="match status" value="1"/>
</dbReference>
<keyword evidence="3" id="KW-1185">Reference proteome</keyword>
<reference evidence="2 3" key="1">
    <citation type="submission" date="2017-06" db="EMBL/GenBank/DDBJ databases">
        <authorList>
            <person name="Kim H.J."/>
            <person name="Triplett B.A."/>
        </authorList>
    </citation>
    <scope>NUCLEOTIDE SEQUENCE [LARGE SCALE GENOMIC DNA]</scope>
    <source>
        <strain evidence="2 3">DSM 18704</strain>
    </source>
</reference>
<keyword evidence="1" id="KW-1133">Transmembrane helix</keyword>
<feature type="transmembrane region" description="Helical" evidence="1">
    <location>
        <begin position="167"/>
        <end position="190"/>
    </location>
</feature>
<gene>
    <name evidence="2" type="ORF">SAMN05421770_102426</name>
</gene>
<dbReference type="AlphaFoldDB" id="A0A239HJ97"/>
<keyword evidence="1" id="KW-0812">Transmembrane</keyword>
<dbReference type="GO" id="GO:0005886">
    <property type="term" value="C:plasma membrane"/>
    <property type="evidence" value="ECO:0007669"/>
    <property type="project" value="TreeGrafter"/>
</dbReference>
<evidence type="ECO:0000313" key="2">
    <source>
        <dbReference type="EMBL" id="SNS81392.1"/>
    </source>
</evidence>
<evidence type="ECO:0000313" key="3">
    <source>
        <dbReference type="Proteomes" id="UP000198356"/>
    </source>
</evidence>
<proteinExistence type="predicted"/>
<dbReference type="RefSeq" id="WP_217897021.1">
    <property type="nucleotide sequence ID" value="NZ_FZOU01000002.1"/>
</dbReference>
<sequence length="205" mass="22485">MNNLMIETSGRKSIAQRLLETMASMNRVSVTILRCGLVLVLVWIGGLKFAKYEAESIVPLVANSPAMNFLYQDRAPAYRQYMNKEGEVVPSHQEWHEGNRTYPVSQALGLAIVVLGFMIALHKPLPQVAAFGSALLIGMSCVTLSFLVTTPEAWVHFMGDGAQGFPFLSGVGRLILKDSIMFGAAFVTMADSARMYLGRRNVNAL</sequence>
<feature type="transmembrane region" description="Helical" evidence="1">
    <location>
        <begin position="128"/>
        <end position="147"/>
    </location>
</feature>
<dbReference type="InterPro" id="IPR007339">
    <property type="entry name" value="RclC-like"/>
</dbReference>
<keyword evidence="1" id="KW-0472">Membrane</keyword>
<name>A0A239HJ97_9BACT</name>
<feature type="transmembrane region" description="Helical" evidence="1">
    <location>
        <begin position="104"/>
        <end position="121"/>
    </location>
</feature>
<dbReference type="PANTHER" id="PTHR40106">
    <property type="entry name" value="INNER MEMBRANE PROTEIN RCLC"/>
    <property type="match status" value="1"/>
</dbReference>
<accession>A0A239HJ97</accession>
<evidence type="ECO:0000256" key="1">
    <source>
        <dbReference type="SAM" id="Phobius"/>
    </source>
</evidence>